<sequence>MSSTSSPSVPPTAFEAIHPTVQSAFFPGSNLKLEQVHIFSRHGERTPVRVRMTNLFPIRWNMCHVGREFDAAVLEETGSSGILRVNRKVDVPRGPTKEVAKDGDCLLGELTDIGRKTSLALGQSLRKLYVDELGFLPSSPNAADLFLRSTSMSRTIETLQQITTGLYPSSTRGSWRPDVHIRNPTEESLYPNTFSCARLRDLDKQFSRAAALAYNDTLKPLDKKIGKHVGGKEIRVDSNPSASGIMDSIRAAEANGLKIPAEFNDPDVRDTLERAIVSEWFGGVLTSNEVRTLASGRLLSDLQHEMADKVAGKKDSVKMAVLACHDTTLASMLATLGVFDNRWPDFTAHVSVELFSTPPEPTTLFSRWTKPTPPRHYVRFRYQNKPLALPACAQPENHLTGVPELCTFEAFQKAVEKVTPLDWEKECAREE</sequence>
<dbReference type="GO" id="GO:0016791">
    <property type="term" value="F:phosphatase activity"/>
    <property type="evidence" value="ECO:0007669"/>
    <property type="project" value="TreeGrafter"/>
</dbReference>
<accession>A0A0F7SR27</accession>
<evidence type="ECO:0000313" key="3">
    <source>
        <dbReference type="EMBL" id="CED83159.1"/>
    </source>
</evidence>
<comment type="similarity">
    <text evidence="1">Belongs to the histidine acid phosphatase family.</text>
</comment>
<dbReference type="AlphaFoldDB" id="A0A0F7SR27"/>
<keyword evidence="2" id="KW-0378">Hydrolase</keyword>
<organism evidence="3">
    <name type="scientific">Phaffia rhodozyma</name>
    <name type="common">Yeast</name>
    <name type="synonym">Xanthophyllomyces dendrorhous</name>
    <dbReference type="NCBI Taxonomy" id="264483"/>
    <lineage>
        <taxon>Eukaryota</taxon>
        <taxon>Fungi</taxon>
        <taxon>Dikarya</taxon>
        <taxon>Basidiomycota</taxon>
        <taxon>Agaricomycotina</taxon>
        <taxon>Tremellomycetes</taxon>
        <taxon>Cystofilobasidiales</taxon>
        <taxon>Mrakiaceae</taxon>
        <taxon>Phaffia</taxon>
    </lineage>
</organism>
<dbReference type="PANTHER" id="PTHR11567:SF110">
    <property type="entry name" value="2-PHOSPHOXYLOSE PHOSPHATASE 1"/>
    <property type="match status" value="1"/>
</dbReference>
<dbReference type="InterPro" id="IPR029033">
    <property type="entry name" value="His_PPase_superfam"/>
</dbReference>
<dbReference type="SUPFAM" id="SSF53254">
    <property type="entry name" value="Phosphoglycerate mutase-like"/>
    <property type="match status" value="1"/>
</dbReference>
<dbReference type="InterPro" id="IPR050645">
    <property type="entry name" value="Histidine_acid_phosphatase"/>
</dbReference>
<evidence type="ECO:0000256" key="1">
    <source>
        <dbReference type="ARBA" id="ARBA00005375"/>
    </source>
</evidence>
<evidence type="ECO:0000256" key="2">
    <source>
        <dbReference type="ARBA" id="ARBA00022801"/>
    </source>
</evidence>
<dbReference type="PANTHER" id="PTHR11567">
    <property type="entry name" value="ACID PHOSPHATASE-RELATED"/>
    <property type="match status" value="1"/>
</dbReference>
<protein>
    <submittedName>
        <fullName evidence="3">Lysosomal &amp; prostatic acid phosphatases</fullName>
    </submittedName>
</protein>
<dbReference type="CDD" id="cd07061">
    <property type="entry name" value="HP_HAP_like"/>
    <property type="match status" value="1"/>
</dbReference>
<dbReference type="Gene3D" id="3.40.50.1240">
    <property type="entry name" value="Phosphoglycerate mutase-like"/>
    <property type="match status" value="1"/>
</dbReference>
<dbReference type="InterPro" id="IPR000560">
    <property type="entry name" value="His_Pase_clade-2"/>
</dbReference>
<dbReference type="EMBL" id="LN483142">
    <property type="protein sequence ID" value="CED83159.1"/>
    <property type="molecule type" value="Genomic_DNA"/>
</dbReference>
<name>A0A0F7SR27_PHARH</name>
<dbReference type="Pfam" id="PF00328">
    <property type="entry name" value="His_Phos_2"/>
    <property type="match status" value="1"/>
</dbReference>
<reference evidence="3" key="1">
    <citation type="submission" date="2014-08" db="EMBL/GenBank/DDBJ databases">
        <authorList>
            <person name="Sharma Rahul"/>
            <person name="Thines Marco"/>
        </authorList>
    </citation>
    <scope>NUCLEOTIDE SEQUENCE</scope>
</reference>
<proteinExistence type="inferred from homology"/>